<sequence length="122" mass="13715">MSLSRKAGSTTHHMTTSTCFHRNSLLAQHQWVPHRPPWFSQKHSEPGGQTTRPQPIGSRCNSACLLARLLALLPCTLATCKSLRRRSRFGCYEYDRLPVYLSPREAAPPSIASAQSQEVLER</sequence>
<reference evidence="1" key="2">
    <citation type="journal article" date="2019" name="IMA Fungus">
        <title>Genome sequencing and comparison of five Tilletia species to identify candidate genes for the detection of regulated species infecting wheat.</title>
        <authorList>
            <person name="Nguyen H.D.T."/>
            <person name="Sultana T."/>
            <person name="Kesanakurti P."/>
            <person name="Hambleton S."/>
        </authorList>
    </citation>
    <scope>NUCLEOTIDE SEQUENCE</scope>
    <source>
        <strain evidence="1">DAOMC 236422</strain>
    </source>
</reference>
<comment type="caution">
    <text evidence="1">The sequence shown here is derived from an EMBL/GenBank/DDBJ whole genome shotgun (WGS) entry which is preliminary data.</text>
</comment>
<dbReference type="Proteomes" id="UP000078113">
    <property type="component" value="Unassembled WGS sequence"/>
</dbReference>
<evidence type="ECO:0000313" key="2">
    <source>
        <dbReference type="Proteomes" id="UP000078113"/>
    </source>
</evidence>
<dbReference type="AlphaFoldDB" id="A0A8X7NEW9"/>
<organism evidence="1 2">
    <name type="scientific">Tilletia walkeri</name>
    <dbReference type="NCBI Taxonomy" id="117179"/>
    <lineage>
        <taxon>Eukaryota</taxon>
        <taxon>Fungi</taxon>
        <taxon>Dikarya</taxon>
        <taxon>Basidiomycota</taxon>
        <taxon>Ustilaginomycotina</taxon>
        <taxon>Exobasidiomycetes</taxon>
        <taxon>Tilletiales</taxon>
        <taxon>Tilletiaceae</taxon>
        <taxon>Tilletia</taxon>
    </lineage>
</organism>
<gene>
    <name evidence="1" type="ORF">A4X09_0g331</name>
</gene>
<evidence type="ECO:0000313" key="1">
    <source>
        <dbReference type="EMBL" id="KAE8271969.1"/>
    </source>
</evidence>
<reference evidence="1" key="1">
    <citation type="submission" date="2016-04" db="EMBL/GenBank/DDBJ databases">
        <authorList>
            <person name="Nguyen H.D."/>
            <person name="Samba Siva P."/>
            <person name="Cullis J."/>
            <person name="Levesque C.A."/>
            <person name="Hambleton S."/>
        </authorList>
    </citation>
    <scope>NUCLEOTIDE SEQUENCE</scope>
    <source>
        <strain evidence="1">DAOMC 236422</strain>
    </source>
</reference>
<dbReference type="EMBL" id="LWDG02000006">
    <property type="protein sequence ID" value="KAE8271969.1"/>
    <property type="molecule type" value="Genomic_DNA"/>
</dbReference>
<keyword evidence="2" id="KW-1185">Reference proteome</keyword>
<protein>
    <submittedName>
        <fullName evidence="1">Uncharacterized protein</fullName>
    </submittedName>
</protein>
<proteinExistence type="predicted"/>
<name>A0A8X7NEW9_9BASI</name>
<accession>A0A8X7NEW9</accession>